<keyword evidence="2" id="KW-1185">Reference proteome</keyword>
<evidence type="ECO:0000313" key="2">
    <source>
        <dbReference type="Proteomes" id="UP001431221"/>
    </source>
</evidence>
<dbReference type="EMBL" id="JALNMJ010000016">
    <property type="protein sequence ID" value="MCK7614563.1"/>
    <property type="molecule type" value="Genomic_DNA"/>
</dbReference>
<gene>
    <name evidence="1" type="ORF">M0H32_20535</name>
</gene>
<evidence type="ECO:0000313" key="1">
    <source>
        <dbReference type="EMBL" id="MCK7614563.1"/>
    </source>
</evidence>
<comment type="caution">
    <text evidence="1">The sequence shown here is derived from an EMBL/GenBank/DDBJ whole genome shotgun (WGS) entry which is preliminary data.</text>
</comment>
<organism evidence="1 2">
    <name type="scientific">Roseibium sediminicola</name>
    <dbReference type="NCBI Taxonomy" id="2933272"/>
    <lineage>
        <taxon>Bacteria</taxon>
        <taxon>Pseudomonadati</taxon>
        <taxon>Pseudomonadota</taxon>
        <taxon>Alphaproteobacteria</taxon>
        <taxon>Hyphomicrobiales</taxon>
        <taxon>Stappiaceae</taxon>
        <taxon>Roseibium</taxon>
    </lineage>
</organism>
<protein>
    <submittedName>
        <fullName evidence="1">Uncharacterized protein</fullName>
    </submittedName>
</protein>
<reference evidence="1" key="1">
    <citation type="submission" date="2022-04" db="EMBL/GenBank/DDBJ databases">
        <title>Roseibium sp. CAU 1639 isolated from mud.</title>
        <authorList>
            <person name="Kim W."/>
        </authorList>
    </citation>
    <scope>NUCLEOTIDE SEQUENCE</scope>
    <source>
        <strain evidence="1">CAU 1639</strain>
    </source>
</reference>
<name>A0ABT0H0F1_9HYPH</name>
<sequence>MIPLSLPEPSNSKPRHFAWMSLALCLLGAALFVEKARGLSEHWPAPRSISPLEPVSAHVGPVQFALPENLIATAYQRRLARSPHARFATLRLAMAWPGLTATDMSGQGPEGTTLLIDLDSSPGRESLRARLEPFYRRLARGGELAGPDGLKMLTLSPRGAEATDLVAYDPSEPDGFIVRCRKGTPTGTAVCHRAFSFAAGLELRYRFDQTLLPDWRRLDSAVKARFEALRVGSTAH</sequence>
<proteinExistence type="predicted"/>
<accession>A0ABT0H0F1</accession>
<dbReference type="Proteomes" id="UP001431221">
    <property type="component" value="Unassembled WGS sequence"/>
</dbReference>